<proteinExistence type="predicted"/>
<name>A0A158E7W0_9BURK</name>
<evidence type="ECO:0000313" key="4">
    <source>
        <dbReference type="Proteomes" id="UP000054903"/>
    </source>
</evidence>
<evidence type="ECO:0000256" key="1">
    <source>
        <dbReference type="SAM" id="MobiDB-lite"/>
    </source>
</evidence>
<keyword evidence="4" id="KW-1185">Reference proteome</keyword>
<evidence type="ECO:0000313" key="3">
    <source>
        <dbReference type="EMBL" id="SAL02981.1"/>
    </source>
</evidence>
<dbReference type="EMBL" id="FCNX02000028">
    <property type="protein sequence ID" value="SAL02981.1"/>
    <property type="molecule type" value="Genomic_DNA"/>
</dbReference>
<comment type="caution">
    <text evidence="3">The sequence shown here is derived from an EMBL/GenBank/DDBJ whole genome shotgun (WGS) entry which is preliminary data.</text>
</comment>
<evidence type="ECO:0008006" key="5">
    <source>
        <dbReference type="Google" id="ProtNLM"/>
    </source>
</evidence>
<feature type="region of interest" description="Disordered" evidence="1">
    <location>
        <begin position="89"/>
        <end position="108"/>
    </location>
</feature>
<feature type="signal peptide" evidence="2">
    <location>
        <begin position="1"/>
        <end position="23"/>
    </location>
</feature>
<dbReference type="OrthoDB" id="9103459at2"/>
<keyword evidence="2" id="KW-0732">Signal</keyword>
<dbReference type="PROSITE" id="PS51257">
    <property type="entry name" value="PROKAR_LIPOPROTEIN"/>
    <property type="match status" value="1"/>
</dbReference>
<protein>
    <recommendedName>
        <fullName evidence="5">Lipoprotein</fullName>
    </recommendedName>
</protein>
<dbReference type="AlphaFoldDB" id="A0A158E7W0"/>
<feature type="chain" id="PRO_5007624924" description="Lipoprotein" evidence="2">
    <location>
        <begin position="24"/>
        <end position="108"/>
    </location>
</feature>
<gene>
    <name evidence="3" type="ORF">AWB77_06675</name>
</gene>
<dbReference type="RefSeq" id="WP_061138632.1">
    <property type="nucleotide sequence ID" value="NZ_FCNX02000028.1"/>
</dbReference>
<reference evidence="3" key="1">
    <citation type="submission" date="2016-01" db="EMBL/GenBank/DDBJ databases">
        <authorList>
            <person name="Peeters C."/>
        </authorList>
    </citation>
    <scope>NUCLEOTIDE SEQUENCE</scope>
    <source>
        <strain evidence="3">LMG 29320</strain>
    </source>
</reference>
<organism evidence="3 4">
    <name type="scientific">Caballeronia fortuita</name>
    <dbReference type="NCBI Taxonomy" id="1777138"/>
    <lineage>
        <taxon>Bacteria</taxon>
        <taxon>Pseudomonadati</taxon>
        <taxon>Pseudomonadota</taxon>
        <taxon>Betaproteobacteria</taxon>
        <taxon>Burkholderiales</taxon>
        <taxon>Burkholderiaceae</taxon>
        <taxon>Caballeronia</taxon>
    </lineage>
</organism>
<accession>A0A158E7W0</accession>
<dbReference type="Proteomes" id="UP000054903">
    <property type="component" value="Unassembled WGS sequence"/>
</dbReference>
<sequence length="108" mass="11558">MNRLLRSCLVPAAVAASMLAACSTPVEFSASANPPSWNNDGDADFSGMDNSMSACKTAAKQAGAGRCTQVRAYEACMKDKGYITVLGPENPPNCGQPEWEQDVRKWLK</sequence>
<evidence type="ECO:0000256" key="2">
    <source>
        <dbReference type="SAM" id="SignalP"/>
    </source>
</evidence>